<evidence type="ECO:0000259" key="1">
    <source>
        <dbReference type="SMART" id="SM00860"/>
    </source>
</evidence>
<evidence type="ECO:0000313" key="2">
    <source>
        <dbReference type="EMBL" id="AWM42408.1"/>
    </source>
</evidence>
<dbReference type="SMART" id="SM00860">
    <property type="entry name" value="SMI1_KNR4"/>
    <property type="match status" value="1"/>
</dbReference>
<dbReference type="OrthoDB" id="6989522at2"/>
<gene>
    <name evidence="2" type="ORF">C1280_27460</name>
</gene>
<dbReference type="Proteomes" id="UP000245802">
    <property type="component" value="Chromosome"/>
</dbReference>
<evidence type="ECO:0000313" key="3">
    <source>
        <dbReference type="Proteomes" id="UP000245802"/>
    </source>
</evidence>
<feature type="domain" description="Knr4/Smi1-like" evidence="1">
    <location>
        <begin position="27"/>
        <end position="163"/>
    </location>
</feature>
<keyword evidence="3" id="KW-1185">Reference proteome</keyword>
<dbReference type="AlphaFoldDB" id="A0A2Z3H9K2"/>
<protein>
    <recommendedName>
        <fullName evidence="1">Knr4/Smi1-like domain-containing protein</fullName>
    </recommendedName>
</protein>
<name>A0A2Z3H9K2_9BACT</name>
<dbReference type="InterPro" id="IPR037883">
    <property type="entry name" value="Knr4/Smi1-like_sf"/>
</dbReference>
<dbReference type="Gene3D" id="3.40.1580.10">
    <property type="entry name" value="SMI1/KNR4-like"/>
    <property type="match status" value="1"/>
</dbReference>
<proteinExistence type="predicted"/>
<dbReference type="PANTHER" id="PTHR47432:SF1">
    <property type="entry name" value="CELL WALL ASSEMBLY REGULATOR SMI1"/>
    <property type="match status" value="1"/>
</dbReference>
<reference evidence="2 3" key="1">
    <citation type="submission" date="2018-01" db="EMBL/GenBank/DDBJ databases">
        <title>G. obscuriglobus.</title>
        <authorList>
            <person name="Franke J."/>
            <person name="Blomberg W."/>
            <person name="Selmecki A."/>
        </authorList>
    </citation>
    <scope>NUCLEOTIDE SEQUENCE [LARGE SCALE GENOMIC DNA]</scope>
    <source>
        <strain evidence="2 3">DSM 5831</strain>
    </source>
</reference>
<dbReference type="InterPro" id="IPR051873">
    <property type="entry name" value="KNR4/SMI1_regulator"/>
</dbReference>
<dbReference type="EMBL" id="CP025958">
    <property type="protein sequence ID" value="AWM42408.1"/>
    <property type="molecule type" value="Genomic_DNA"/>
</dbReference>
<sequence length="197" mass="21693">MVEAAWRRIEAWLQQHAPEELAGIRPAASNRHINHLEDATGLRLPPEMEQSYKVHDGSWGLWMFPHGGGALATIQAIEGEWLRWQEVAAEGWFAEMGSEPEGPIKPVHWNSQWLPVTDAGSGNHFCVDLDPAPGGKVGQIIWFDHEVGPVRVVASGFAAWLEQYATALESGRYAYHPTEGVIDTQEAEPGAAPDTAR</sequence>
<dbReference type="RefSeq" id="WP_071529248.1">
    <property type="nucleotide sequence ID" value="NZ_CP025958.1"/>
</dbReference>
<dbReference type="KEGG" id="gog:C1280_27460"/>
<accession>A0A2Z3H9K2</accession>
<dbReference type="PANTHER" id="PTHR47432">
    <property type="entry name" value="CELL WALL ASSEMBLY REGULATOR SMI1"/>
    <property type="match status" value="1"/>
</dbReference>
<dbReference type="InterPro" id="IPR018958">
    <property type="entry name" value="Knr4/Smi1-like_dom"/>
</dbReference>
<dbReference type="SUPFAM" id="SSF160631">
    <property type="entry name" value="SMI1/KNR4-like"/>
    <property type="match status" value="1"/>
</dbReference>
<dbReference type="Pfam" id="PF09346">
    <property type="entry name" value="SMI1_KNR4"/>
    <property type="match status" value="1"/>
</dbReference>
<organism evidence="2 3">
    <name type="scientific">Gemmata obscuriglobus</name>
    <dbReference type="NCBI Taxonomy" id="114"/>
    <lineage>
        <taxon>Bacteria</taxon>
        <taxon>Pseudomonadati</taxon>
        <taxon>Planctomycetota</taxon>
        <taxon>Planctomycetia</taxon>
        <taxon>Gemmatales</taxon>
        <taxon>Gemmataceae</taxon>
        <taxon>Gemmata</taxon>
    </lineage>
</organism>